<name>A0A0A9Z2Q5_LYGHE</name>
<gene>
    <name evidence="2" type="ORF">CM83_104840</name>
</gene>
<feature type="region of interest" description="Disordered" evidence="1">
    <location>
        <begin position="1"/>
        <end position="22"/>
    </location>
</feature>
<proteinExistence type="predicted"/>
<reference evidence="2" key="2">
    <citation type="submission" date="2014-07" db="EMBL/GenBank/DDBJ databases">
        <authorList>
            <person name="Hull J."/>
        </authorList>
    </citation>
    <scope>NUCLEOTIDE SEQUENCE</scope>
</reference>
<protein>
    <submittedName>
        <fullName evidence="2">Uncharacterized protein</fullName>
    </submittedName>
</protein>
<sequence length="121" mass="12794">MWDVPPRFPTAACSTDSRSREQCETVHGGTCRAVHTTSTGQTGMMETSDGGTTNTKSTDQRTPVDSITDEVVHSARIEQAKVVSTPSNNVQTDHREAVNLSTSSSGGNASTSNSSNTNTVF</sequence>
<organism evidence="2">
    <name type="scientific">Lygus hesperus</name>
    <name type="common">Western plant bug</name>
    <dbReference type="NCBI Taxonomy" id="30085"/>
    <lineage>
        <taxon>Eukaryota</taxon>
        <taxon>Metazoa</taxon>
        <taxon>Ecdysozoa</taxon>
        <taxon>Arthropoda</taxon>
        <taxon>Hexapoda</taxon>
        <taxon>Insecta</taxon>
        <taxon>Pterygota</taxon>
        <taxon>Neoptera</taxon>
        <taxon>Paraneoptera</taxon>
        <taxon>Hemiptera</taxon>
        <taxon>Heteroptera</taxon>
        <taxon>Panheteroptera</taxon>
        <taxon>Cimicomorpha</taxon>
        <taxon>Miridae</taxon>
        <taxon>Mirini</taxon>
        <taxon>Lygus</taxon>
    </lineage>
</organism>
<dbReference type="AlphaFoldDB" id="A0A0A9Z2Q5"/>
<feature type="non-terminal residue" evidence="2">
    <location>
        <position position="121"/>
    </location>
</feature>
<evidence type="ECO:0000313" key="2">
    <source>
        <dbReference type="EMBL" id="JAG38764.1"/>
    </source>
</evidence>
<dbReference type="EMBL" id="GBHO01004840">
    <property type="protein sequence ID" value="JAG38764.1"/>
    <property type="molecule type" value="Transcribed_RNA"/>
</dbReference>
<feature type="region of interest" description="Disordered" evidence="1">
    <location>
        <begin position="83"/>
        <end position="121"/>
    </location>
</feature>
<accession>A0A0A9Z2Q5</accession>
<feature type="compositionally biased region" description="Low complexity" evidence="1">
    <location>
        <begin position="101"/>
        <end position="121"/>
    </location>
</feature>
<evidence type="ECO:0000256" key="1">
    <source>
        <dbReference type="SAM" id="MobiDB-lite"/>
    </source>
</evidence>
<feature type="compositionally biased region" description="Polar residues" evidence="1">
    <location>
        <begin position="35"/>
        <end position="63"/>
    </location>
</feature>
<reference evidence="2" key="1">
    <citation type="journal article" date="2014" name="PLoS ONE">
        <title>Transcriptome-Based Identification of ABC Transporters in the Western Tarnished Plant Bug Lygus hesperus.</title>
        <authorList>
            <person name="Hull J.J."/>
            <person name="Chaney K."/>
            <person name="Geib S.M."/>
            <person name="Fabrick J.A."/>
            <person name="Brent C.S."/>
            <person name="Walsh D."/>
            <person name="Lavine L.C."/>
        </authorList>
    </citation>
    <scope>NUCLEOTIDE SEQUENCE</scope>
</reference>
<feature type="region of interest" description="Disordered" evidence="1">
    <location>
        <begin position="34"/>
        <end position="63"/>
    </location>
</feature>